<evidence type="ECO:0000256" key="3">
    <source>
        <dbReference type="ARBA" id="ARBA00023082"/>
    </source>
</evidence>
<dbReference type="InterPro" id="IPR013324">
    <property type="entry name" value="RNA_pol_sigma_r3/r4-like"/>
</dbReference>
<dbReference type="PATRIC" id="fig|161398.10.peg.3740"/>
<feature type="domain" description="RNA polymerase sigma factor 70 region 4 type 2" evidence="7">
    <location>
        <begin position="140"/>
        <end position="192"/>
    </location>
</feature>
<evidence type="ECO:0000313" key="9">
    <source>
        <dbReference type="Proteomes" id="UP000061457"/>
    </source>
</evidence>
<evidence type="ECO:0000313" key="8">
    <source>
        <dbReference type="EMBL" id="ALO44135.1"/>
    </source>
</evidence>
<name>A0A0S2K6T4_9GAMM</name>
<protein>
    <submittedName>
        <fullName evidence="8">ECF subfamily RNA polymerase sigma-24 factor</fullName>
    </submittedName>
</protein>
<dbReference type="GO" id="GO:0003677">
    <property type="term" value="F:DNA binding"/>
    <property type="evidence" value="ECO:0007669"/>
    <property type="project" value="UniProtKB-KW"/>
</dbReference>
<dbReference type="KEGG" id="pphe:PP2015_3661"/>
<dbReference type="Pfam" id="PF08281">
    <property type="entry name" value="Sigma70_r4_2"/>
    <property type="match status" value="1"/>
</dbReference>
<reference evidence="8 9" key="1">
    <citation type="submission" date="2015-11" db="EMBL/GenBank/DDBJ databases">
        <authorList>
            <person name="Zhang Y."/>
            <person name="Guo Z."/>
        </authorList>
    </citation>
    <scope>NUCLEOTIDE SEQUENCE [LARGE SCALE GENOMIC DNA]</scope>
    <source>
        <strain evidence="8 9">KCTC 12086</strain>
    </source>
</reference>
<gene>
    <name evidence="8" type="ORF">PP2015_3661</name>
</gene>
<dbReference type="Gene3D" id="1.10.1740.10">
    <property type="match status" value="1"/>
</dbReference>
<dbReference type="RefSeq" id="WP_058032017.1">
    <property type="nucleotide sequence ID" value="NZ_CP013188.1"/>
</dbReference>
<organism evidence="8 9">
    <name type="scientific">Pseudoalteromonas phenolica</name>
    <dbReference type="NCBI Taxonomy" id="161398"/>
    <lineage>
        <taxon>Bacteria</taxon>
        <taxon>Pseudomonadati</taxon>
        <taxon>Pseudomonadota</taxon>
        <taxon>Gammaproteobacteria</taxon>
        <taxon>Alteromonadales</taxon>
        <taxon>Pseudoalteromonadaceae</taxon>
        <taxon>Pseudoalteromonas</taxon>
    </lineage>
</organism>
<dbReference type="AlphaFoldDB" id="A0A0S2K6T4"/>
<dbReference type="PANTHER" id="PTHR43133">
    <property type="entry name" value="RNA POLYMERASE ECF-TYPE SIGMA FACTO"/>
    <property type="match status" value="1"/>
</dbReference>
<evidence type="ECO:0000256" key="1">
    <source>
        <dbReference type="ARBA" id="ARBA00010641"/>
    </source>
</evidence>
<dbReference type="Pfam" id="PF04542">
    <property type="entry name" value="Sigma70_r2"/>
    <property type="match status" value="1"/>
</dbReference>
<keyword evidence="4" id="KW-0238">DNA-binding</keyword>
<feature type="domain" description="RNA polymerase sigma-70 region 2" evidence="6">
    <location>
        <begin position="31"/>
        <end position="98"/>
    </location>
</feature>
<dbReference type="SUPFAM" id="SSF88946">
    <property type="entry name" value="Sigma2 domain of RNA polymerase sigma factors"/>
    <property type="match status" value="1"/>
</dbReference>
<dbReference type="InterPro" id="IPR013325">
    <property type="entry name" value="RNA_pol_sigma_r2"/>
</dbReference>
<dbReference type="NCBIfam" id="TIGR02937">
    <property type="entry name" value="sigma70-ECF"/>
    <property type="match status" value="1"/>
</dbReference>
<evidence type="ECO:0000256" key="4">
    <source>
        <dbReference type="ARBA" id="ARBA00023125"/>
    </source>
</evidence>
<evidence type="ECO:0000256" key="5">
    <source>
        <dbReference type="ARBA" id="ARBA00023163"/>
    </source>
</evidence>
<keyword evidence="9" id="KW-1185">Reference proteome</keyword>
<keyword evidence="5" id="KW-0804">Transcription</keyword>
<dbReference type="InterPro" id="IPR014284">
    <property type="entry name" value="RNA_pol_sigma-70_dom"/>
</dbReference>
<dbReference type="InterPro" id="IPR039425">
    <property type="entry name" value="RNA_pol_sigma-70-like"/>
</dbReference>
<dbReference type="Proteomes" id="UP000061457">
    <property type="component" value="Chromosome II"/>
</dbReference>
<evidence type="ECO:0000259" key="7">
    <source>
        <dbReference type="Pfam" id="PF08281"/>
    </source>
</evidence>
<accession>A0A0S2K6T4</accession>
<dbReference type="GO" id="GO:0016987">
    <property type="term" value="F:sigma factor activity"/>
    <property type="evidence" value="ECO:0007669"/>
    <property type="project" value="UniProtKB-KW"/>
</dbReference>
<dbReference type="InterPro" id="IPR036388">
    <property type="entry name" value="WH-like_DNA-bd_sf"/>
</dbReference>
<dbReference type="InterPro" id="IPR013249">
    <property type="entry name" value="RNA_pol_sigma70_r4_t2"/>
</dbReference>
<dbReference type="GO" id="GO:0006352">
    <property type="term" value="P:DNA-templated transcription initiation"/>
    <property type="evidence" value="ECO:0007669"/>
    <property type="project" value="InterPro"/>
</dbReference>
<keyword evidence="3" id="KW-0731">Sigma factor</keyword>
<comment type="similarity">
    <text evidence="1">Belongs to the sigma-70 factor family. ECF subfamily.</text>
</comment>
<keyword evidence="2" id="KW-0805">Transcription regulation</keyword>
<sequence length="211" mass="24119">MTQIAQLQSDTDEALMLSYGKGNQAAFAELYGRHKGPMYRYICRQLGAKHQAKAQELFQEVWLRVIDNRASYTVEAKFSTWLYRIAHNLLIDEHRKHTARGEHLTLVDEALNSNDSASPEVLNSSQDNHESEIHNDFLQRAIKHCVELLVPQQRDAFLLRHEAGFSASQVCEIVEAKPETVKTRLRYAMSQLRDCLHRKVDASETGGTRQA</sequence>
<dbReference type="STRING" id="161398.PP2015_3661"/>
<evidence type="ECO:0000256" key="2">
    <source>
        <dbReference type="ARBA" id="ARBA00023015"/>
    </source>
</evidence>
<dbReference type="Gene3D" id="1.10.10.10">
    <property type="entry name" value="Winged helix-like DNA-binding domain superfamily/Winged helix DNA-binding domain"/>
    <property type="match status" value="1"/>
</dbReference>
<dbReference type="EMBL" id="CP013188">
    <property type="protein sequence ID" value="ALO44135.1"/>
    <property type="molecule type" value="Genomic_DNA"/>
</dbReference>
<dbReference type="InterPro" id="IPR007627">
    <property type="entry name" value="RNA_pol_sigma70_r2"/>
</dbReference>
<evidence type="ECO:0000259" key="6">
    <source>
        <dbReference type="Pfam" id="PF04542"/>
    </source>
</evidence>
<dbReference type="SUPFAM" id="SSF88659">
    <property type="entry name" value="Sigma3 and sigma4 domains of RNA polymerase sigma factors"/>
    <property type="match status" value="1"/>
</dbReference>
<proteinExistence type="inferred from homology"/>
<dbReference type="PANTHER" id="PTHR43133:SF8">
    <property type="entry name" value="RNA POLYMERASE SIGMA FACTOR HI_1459-RELATED"/>
    <property type="match status" value="1"/>
</dbReference>